<evidence type="ECO:0000256" key="1">
    <source>
        <dbReference type="ARBA" id="ARBA00001942"/>
    </source>
</evidence>
<dbReference type="CDD" id="cd02754">
    <property type="entry name" value="MopB_Nitrate-R-NapA-like"/>
    <property type="match status" value="1"/>
</dbReference>
<keyword evidence="6" id="KW-0479">Metal-binding</keyword>
<dbReference type="GO" id="GO:0043546">
    <property type="term" value="F:molybdopterin cofactor binding"/>
    <property type="evidence" value="ECO:0007669"/>
    <property type="project" value="InterPro"/>
</dbReference>
<proteinExistence type="inferred from homology"/>
<dbReference type="InterPro" id="IPR006657">
    <property type="entry name" value="MoPterin_dinucl-bd_dom"/>
</dbReference>
<evidence type="ECO:0000256" key="10">
    <source>
        <dbReference type="ARBA" id="ARBA00023063"/>
    </source>
</evidence>
<dbReference type="Gene3D" id="2.40.40.20">
    <property type="match status" value="1"/>
</dbReference>
<evidence type="ECO:0000256" key="5">
    <source>
        <dbReference type="ARBA" id="ARBA00022505"/>
    </source>
</evidence>
<evidence type="ECO:0000256" key="2">
    <source>
        <dbReference type="ARBA" id="ARBA00001966"/>
    </source>
</evidence>
<dbReference type="InterPro" id="IPR009010">
    <property type="entry name" value="Asp_de-COase-like_dom_sf"/>
</dbReference>
<keyword evidence="5" id="KW-0500">Molybdenum</keyword>
<dbReference type="GO" id="GO:0045333">
    <property type="term" value="P:cellular respiration"/>
    <property type="evidence" value="ECO:0007669"/>
    <property type="project" value="UniProtKB-ARBA"/>
</dbReference>
<keyword evidence="7" id="KW-0560">Oxidoreductase</keyword>
<dbReference type="InterPro" id="IPR027467">
    <property type="entry name" value="MopterinOxRdtase_cofactor_BS"/>
</dbReference>
<evidence type="ECO:0000256" key="11">
    <source>
        <dbReference type="SAM" id="MobiDB-lite"/>
    </source>
</evidence>
<evidence type="ECO:0000313" key="13">
    <source>
        <dbReference type="EMBL" id="SJM28647.1"/>
    </source>
</evidence>
<dbReference type="PANTHER" id="PTHR43105">
    <property type="entry name" value="RESPIRATORY NITRATE REDUCTASE"/>
    <property type="match status" value="1"/>
</dbReference>
<dbReference type="InterPro" id="IPR041854">
    <property type="entry name" value="BFD-like_2Fe2S-bd_dom_sf"/>
</dbReference>
<keyword evidence="8" id="KW-0408">Iron</keyword>
<dbReference type="Gene3D" id="2.20.25.90">
    <property type="entry name" value="ADC-like domains"/>
    <property type="match status" value="1"/>
</dbReference>
<comment type="cofactor">
    <cofactor evidence="2">
        <name>[4Fe-4S] cluster</name>
        <dbReference type="ChEBI" id="CHEBI:49883"/>
    </cofactor>
</comment>
<evidence type="ECO:0000256" key="8">
    <source>
        <dbReference type="ARBA" id="ARBA00023004"/>
    </source>
</evidence>
<dbReference type="EMBL" id="FUIG01000013">
    <property type="protein sequence ID" value="SJM28647.1"/>
    <property type="molecule type" value="Genomic_DNA"/>
</dbReference>
<keyword evidence="14" id="KW-1185">Reference proteome</keyword>
<feature type="region of interest" description="Disordered" evidence="11">
    <location>
        <begin position="542"/>
        <end position="579"/>
    </location>
</feature>
<dbReference type="InterPro" id="IPR050123">
    <property type="entry name" value="Prok_molybdopt-oxidoreductase"/>
</dbReference>
<reference evidence="14" key="1">
    <citation type="submission" date="2016-12" db="EMBL/GenBank/DDBJ databases">
        <authorList>
            <person name="Brunel B."/>
        </authorList>
    </citation>
    <scope>NUCLEOTIDE SEQUENCE [LARGE SCALE GENOMIC DNA]</scope>
</reference>
<dbReference type="SMART" id="SM00926">
    <property type="entry name" value="Molybdop_Fe4S4"/>
    <property type="match status" value="1"/>
</dbReference>
<evidence type="ECO:0000313" key="14">
    <source>
        <dbReference type="Proteomes" id="UP000245698"/>
    </source>
</evidence>
<dbReference type="Pfam" id="PF04324">
    <property type="entry name" value="Fer2_BFD"/>
    <property type="match status" value="1"/>
</dbReference>
<dbReference type="SUPFAM" id="SSF53706">
    <property type="entry name" value="Formate dehydrogenase/DMSO reductase, domains 1-3"/>
    <property type="match status" value="1"/>
</dbReference>
<keyword evidence="9" id="KW-0411">Iron-sulfur</keyword>
<organism evidence="13 14">
    <name type="scientific">Mesorhizobium delmotii</name>
    <dbReference type="NCBI Taxonomy" id="1631247"/>
    <lineage>
        <taxon>Bacteria</taxon>
        <taxon>Pseudomonadati</taxon>
        <taxon>Pseudomonadota</taxon>
        <taxon>Alphaproteobacteria</taxon>
        <taxon>Hyphomicrobiales</taxon>
        <taxon>Phyllobacteriaceae</taxon>
        <taxon>Mesorhizobium</taxon>
    </lineage>
</organism>
<dbReference type="Gene3D" id="3.40.228.10">
    <property type="entry name" value="Dimethylsulfoxide Reductase, domain 2"/>
    <property type="match status" value="1"/>
</dbReference>
<dbReference type="InterPro" id="IPR006963">
    <property type="entry name" value="Mopterin_OxRdtase_4Fe-4S_dom"/>
</dbReference>
<evidence type="ECO:0000259" key="12">
    <source>
        <dbReference type="PROSITE" id="PS51669"/>
    </source>
</evidence>
<keyword evidence="10" id="KW-0534">Nitrate assimilation</keyword>
<dbReference type="Gene3D" id="1.10.10.1100">
    <property type="entry name" value="BFD-like [2Fe-2S]-binding domain"/>
    <property type="match status" value="1"/>
</dbReference>
<dbReference type="PANTHER" id="PTHR43105:SF9">
    <property type="entry name" value="NADPH-FE(3+) OXIDOREDUCTASE SUBUNIT ALPHA"/>
    <property type="match status" value="1"/>
</dbReference>
<dbReference type="GO" id="GO:0051539">
    <property type="term" value="F:4 iron, 4 sulfur cluster binding"/>
    <property type="evidence" value="ECO:0007669"/>
    <property type="project" value="UniProtKB-KW"/>
</dbReference>
<dbReference type="InterPro" id="IPR006656">
    <property type="entry name" value="Mopterin_OxRdtase"/>
</dbReference>
<sequence>MKIDEAREVRTTCPYCGVGCGVLAKVAADGEVTVRGDPDHPASFGRLCSKGSALAETIDLDGRLLYPEIHGRRTGWDEALDLVASTFSQTIAEHGPDSVAFYVSGQLLTEDYYVANKLMKGFIGSANIDTNSRLCMASSVAGHRRAFGSDTVPGSYEDLELADLIVLVGSNLAWCHPVLYQRIAAAREKRPDMKVVLIDPRRTMTSDIADMHLAIAPDGDVALFTGLLAYLGQHNALDRTYVTAHTTGFGQALFAASALDLAEIAAATDLGEDELISFYSLFAATAKTVTVYSQGVNQSSSGTDKVNAIINCHLATGRIGKPGAGPFSVTGQPNAMGGREVGGMANMLAAHMEIENPEHRDRVQRFWNAPTVAEKPGLKAVEMFQAVADGRIKALWIMATNPVDSMPDADAVEAAIRACPFVVVSDVLAKTDTIRHAHVRLPAAAWGEKDGTVTNSERRISRQRAFLATPGEARADWWIIAEVANRMGFGEAFSHASPADIFEEHAALSAFENDGARDFDIGAYAGTDGEAYDALVPFQWPAPSPPSPLRGGSARALSEAKQAGRGGVGGAPPTPFRPNEVEAVADDPLWPAGHLPLEGGDQPPLRPSPISDVAGMSGSQTLPISPLEGEMAGRPEGGGTIGRQPVRFFANGSFYTPDGKARFIPIRPVPQTRTNEKFPLILNTGRVRDHWHTMTRTGKSPRLSQHLAEPFAEIHPADAQHFDIGDADIVRVSTAHGEVLLRALVTARQRPGSVFVPMHWTDQFSARARVDALVAPITDAISGQPASKNVAARVERFAAVAFGFAVLAERPAAIDADYWSLARCAAGWRLEFALKAGRDWPVFATSLLGADVQGETLAYHDVAGGHYRFARFAGSRLAGALYLAPKPVAVSRSWAVEQLSADHADRRGRLAIVAGRPGGNRVDRGAIVCSCFGVGANQIAEAVRGGCTSVEAIGATLHAGTNCGSCRAEIRTIIDTRNLQAAE</sequence>
<dbReference type="Pfam" id="PF04879">
    <property type="entry name" value="Molybdop_Fe4S4"/>
    <property type="match status" value="1"/>
</dbReference>
<evidence type="ECO:0000256" key="7">
    <source>
        <dbReference type="ARBA" id="ARBA00023002"/>
    </source>
</evidence>
<gene>
    <name evidence="13" type="ORF">BQ8482_110577</name>
</gene>
<evidence type="ECO:0000256" key="3">
    <source>
        <dbReference type="ARBA" id="ARBA00008747"/>
    </source>
</evidence>
<dbReference type="Pfam" id="PF00384">
    <property type="entry name" value="Molybdopterin"/>
    <property type="match status" value="1"/>
</dbReference>
<evidence type="ECO:0000256" key="4">
    <source>
        <dbReference type="ARBA" id="ARBA00022485"/>
    </source>
</evidence>
<dbReference type="RefSeq" id="WP_123146370.1">
    <property type="nucleotide sequence ID" value="NZ_FUIG01000013.1"/>
</dbReference>
<feature type="domain" description="4Fe-4S Mo/W bis-MGD-type" evidence="12">
    <location>
        <begin position="6"/>
        <end position="62"/>
    </location>
</feature>
<dbReference type="PIRSF" id="PIRSF036643">
    <property type="entry name" value="FDH_alpha"/>
    <property type="match status" value="1"/>
</dbReference>
<comment type="cofactor">
    <cofactor evidence="1">
        <name>Mo-bis(molybdopterin guanine dinucleotide)</name>
        <dbReference type="ChEBI" id="CHEBI:60539"/>
    </cofactor>
</comment>
<dbReference type="Pfam" id="PF01568">
    <property type="entry name" value="Molydop_binding"/>
    <property type="match status" value="1"/>
</dbReference>
<dbReference type="Gene3D" id="3.40.50.740">
    <property type="match status" value="1"/>
</dbReference>
<evidence type="ECO:0000256" key="6">
    <source>
        <dbReference type="ARBA" id="ARBA00022723"/>
    </source>
</evidence>
<dbReference type="GO" id="GO:0016020">
    <property type="term" value="C:membrane"/>
    <property type="evidence" value="ECO:0007669"/>
    <property type="project" value="TreeGrafter"/>
</dbReference>
<dbReference type="GO" id="GO:0016491">
    <property type="term" value="F:oxidoreductase activity"/>
    <property type="evidence" value="ECO:0007669"/>
    <property type="project" value="UniProtKB-KW"/>
</dbReference>
<dbReference type="InterPro" id="IPR041957">
    <property type="entry name" value="CT_Nitrate-R-NapA-like"/>
</dbReference>
<evidence type="ECO:0000256" key="9">
    <source>
        <dbReference type="ARBA" id="ARBA00023014"/>
    </source>
</evidence>
<dbReference type="AlphaFoldDB" id="A0A2P9AC23"/>
<dbReference type="CDD" id="cd02791">
    <property type="entry name" value="MopB_CT_Nitrate-R-NapA-like"/>
    <property type="match status" value="1"/>
</dbReference>
<name>A0A2P9AC23_9HYPH</name>
<dbReference type="Proteomes" id="UP000245698">
    <property type="component" value="Unassembled WGS sequence"/>
</dbReference>
<dbReference type="SUPFAM" id="SSF50692">
    <property type="entry name" value="ADC-like"/>
    <property type="match status" value="1"/>
</dbReference>
<protein>
    <submittedName>
        <fullName evidence="13">Molybdopterin oxidoreductase</fullName>
    </submittedName>
</protein>
<dbReference type="GO" id="GO:0046872">
    <property type="term" value="F:metal ion binding"/>
    <property type="evidence" value="ECO:0007669"/>
    <property type="project" value="UniProtKB-KW"/>
</dbReference>
<accession>A0A2P9AC23</accession>
<comment type="similarity">
    <text evidence="3">Belongs to the prokaryotic molybdopterin-containing oxidoreductase family. NasA/NapA/NarB subfamily.</text>
</comment>
<dbReference type="GO" id="GO:0042128">
    <property type="term" value="P:nitrate assimilation"/>
    <property type="evidence" value="ECO:0007669"/>
    <property type="project" value="UniProtKB-KW"/>
</dbReference>
<dbReference type="PROSITE" id="PS51669">
    <property type="entry name" value="4FE4S_MOW_BIS_MGD"/>
    <property type="match status" value="1"/>
</dbReference>
<dbReference type="PROSITE" id="PS00551">
    <property type="entry name" value="MOLYBDOPTERIN_PROK_1"/>
    <property type="match status" value="1"/>
</dbReference>
<dbReference type="InterPro" id="IPR007419">
    <property type="entry name" value="BFD-like_2Fe2S-bd_dom"/>
</dbReference>
<keyword evidence="4" id="KW-0004">4Fe-4S</keyword>
<dbReference type="GO" id="GO:1990204">
    <property type="term" value="C:oxidoreductase complex"/>
    <property type="evidence" value="ECO:0007669"/>
    <property type="project" value="UniProtKB-ARBA"/>
</dbReference>